<keyword evidence="4" id="KW-0175">Coiled coil</keyword>
<sequence>MMSKAPRWPETLVKTNTATQKKGGKELKRSVPDVSHSSLPRYRQLKSFECRGAEASAIPDLLNFKKGWMMRQDASGQWQKHWFVLTDQILRFYRDSGAEEAADVDGEINLSTCFDITEYPAQRDCGFQIHTRDSVYTLCAMTSGMRRNWVQAVLKNVRPSLTPDVTRSVEWF</sequence>
<keyword evidence="3" id="KW-0597">Phosphoprotein</keyword>
<comment type="subcellular location">
    <subcellularLocation>
        <location evidence="1">Cytoplasm</location>
        <location evidence="1">Cytoskeleton</location>
    </subcellularLocation>
</comment>
<evidence type="ECO:0000256" key="2">
    <source>
        <dbReference type="ARBA" id="ARBA00022490"/>
    </source>
</evidence>
<feature type="domain" description="PH" evidence="8">
    <location>
        <begin position="62"/>
        <end position="158"/>
    </location>
</feature>
<proteinExistence type="predicted"/>
<name>A0AAJ8DSN1_LATCA</name>
<keyword evidence="2" id="KW-0963">Cytoplasm</keyword>
<accession>A0AAJ8DSN1</accession>
<evidence type="ECO:0000256" key="1">
    <source>
        <dbReference type="ARBA" id="ARBA00004245"/>
    </source>
</evidence>
<dbReference type="GeneID" id="127143026"/>
<dbReference type="Proteomes" id="UP000694890">
    <property type="component" value="Linkage group LG11"/>
</dbReference>
<dbReference type="SUPFAM" id="SSF50729">
    <property type="entry name" value="PH domain-like"/>
    <property type="match status" value="1"/>
</dbReference>
<evidence type="ECO:0000313" key="9">
    <source>
        <dbReference type="Proteomes" id="UP000694890"/>
    </source>
</evidence>
<dbReference type="PANTHER" id="PTHR17271:SF9">
    <property type="entry name" value="MYOSIN PHOSPHATASE RHO-INTERACTING PROTEIN"/>
    <property type="match status" value="1"/>
</dbReference>
<dbReference type="FunFam" id="2.30.29.30:FF:000133">
    <property type="entry name" value="myosin phosphatase Rho-interacting protein isoform X1"/>
    <property type="match status" value="1"/>
</dbReference>
<protein>
    <submittedName>
        <fullName evidence="10">Myosin phosphatase Rho-interacting protein-like</fullName>
    </submittedName>
</protein>
<dbReference type="Pfam" id="PF00169">
    <property type="entry name" value="PH"/>
    <property type="match status" value="1"/>
</dbReference>
<evidence type="ECO:0000256" key="6">
    <source>
        <dbReference type="ARBA" id="ARBA00023212"/>
    </source>
</evidence>
<keyword evidence="5" id="KW-0009">Actin-binding</keyword>
<evidence type="ECO:0000313" key="10">
    <source>
        <dbReference type="RefSeq" id="XP_050930026.1"/>
    </source>
</evidence>
<dbReference type="PANTHER" id="PTHR17271">
    <property type="entry name" value="PLECKSTRIN HOMOLOGY PH DOMAIN-CONTAINING PROTEIN"/>
    <property type="match status" value="1"/>
</dbReference>
<dbReference type="InterPro" id="IPR011993">
    <property type="entry name" value="PH-like_dom_sf"/>
</dbReference>
<evidence type="ECO:0000256" key="7">
    <source>
        <dbReference type="SAM" id="MobiDB-lite"/>
    </source>
</evidence>
<reference evidence="10" key="1">
    <citation type="submission" date="2025-08" db="UniProtKB">
        <authorList>
            <consortium name="RefSeq"/>
        </authorList>
    </citation>
    <scope>IDENTIFICATION</scope>
    <source>
        <tissue evidence="10">Brain</tissue>
    </source>
</reference>
<dbReference type="Gene3D" id="2.30.29.30">
    <property type="entry name" value="Pleckstrin-homology domain (PH domain)/Phosphotyrosine-binding domain (PTB)"/>
    <property type="match status" value="1"/>
</dbReference>
<dbReference type="InterPro" id="IPR001849">
    <property type="entry name" value="PH_domain"/>
</dbReference>
<dbReference type="PROSITE" id="PS50003">
    <property type="entry name" value="PH_DOMAIN"/>
    <property type="match status" value="1"/>
</dbReference>
<dbReference type="GO" id="GO:0015629">
    <property type="term" value="C:actin cytoskeleton"/>
    <property type="evidence" value="ECO:0007669"/>
    <property type="project" value="UniProtKB-ARBA"/>
</dbReference>
<dbReference type="KEGG" id="lcf:127143026"/>
<keyword evidence="6" id="KW-0206">Cytoskeleton</keyword>
<gene>
    <name evidence="10" type="primary">LOC127143026</name>
</gene>
<dbReference type="InterPro" id="IPR052223">
    <property type="entry name" value="Actin_Cytoskeleton_Reg"/>
</dbReference>
<evidence type="ECO:0000259" key="8">
    <source>
        <dbReference type="PROSITE" id="PS50003"/>
    </source>
</evidence>
<dbReference type="SMART" id="SM00233">
    <property type="entry name" value="PH"/>
    <property type="match status" value="1"/>
</dbReference>
<dbReference type="GO" id="GO:0051015">
    <property type="term" value="F:actin filament binding"/>
    <property type="evidence" value="ECO:0007669"/>
    <property type="project" value="TreeGrafter"/>
</dbReference>
<evidence type="ECO:0000256" key="5">
    <source>
        <dbReference type="ARBA" id="ARBA00023203"/>
    </source>
</evidence>
<dbReference type="AlphaFoldDB" id="A0AAJ8DSN1"/>
<feature type="region of interest" description="Disordered" evidence="7">
    <location>
        <begin position="1"/>
        <end position="33"/>
    </location>
</feature>
<organism evidence="9 10">
    <name type="scientific">Lates calcarifer</name>
    <name type="common">Barramundi</name>
    <name type="synonym">Holocentrus calcarifer</name>
    <dbReference type="NCBI Taxonomy" id="8187"/>
    <lineage>
        <taxon>Eukaryota</taxon>
        <taxon>Metazoa</taxon>
        <taxon>Chordata</taxon>
        <taxon>Craniata</taxon>
        <taxon>Vertebrata</taxon>
        <taxon>Euteleostomi</taxon>
        <taxon>Actinopterygii</taxon>
        <taxon>Neopterygii</taxon>
        <taxon>Teleostei</taxon>
        <taxon>Neoteleostei</taxon>
        <taxon>Acanthomorphata</taxon>
        <taxon>Carangaria</taxon>
        <taxon>Carangaria incertae sedis</taxon>
        <taxon>Centropomidae</taxon>
        <taxon>Lates</taxon>
    </lineage>
</organism>
<dbReference type="RefSeq" id="XP_050930026.1">
    <property type="nucleotide sequence ID" value="XM_051074069.1"/>
</dbReference>
<evidence type="ECO:0000256" key="3">
    <source>
        <dbReference type="ARBA" id="ARBA00022553"/>
    </source>
</evidence>
<evidence type="ECO:0000256" key="4">
    <source>
        <dbReference type="ARBA" id="ARBA00023054"/>
    </source>
</evidence>